<dbReference type="PROSITE" id="PS01186">
    <property type="entry name" value="EGF_2"/>
    <property type="match status" value="1"/>
</dbReference>
<dbReference type="GO" id="GO:0005975">
    <property type="term" value="P:carbohydrate metabolic process"/>
    <property type="evidence" value="ECO:0007669"/>
    <property type="project" value="InterPro"/>
</dbReference>
<evidence type="ECO:0000256" key="3">
    <source>
        <dbReference type="PROSITE-ProRule" id="PRU00076"/>
    </source>
</evidence>
<dbReference type="PANTHER" id="PTHR11769:SF35">
    <property type="entry name" value="HYALURONIDASE"/>
    <property type="match status" value="1"/>
</dbReference>
<evidence type="ECO:0000256" key="1">
    <source>
        <dbReference type="ARBA" id="ARBA00008871"/>
    </source>
</evidence>
<accession>A0A915CPD8</accession>
<proteinExistence type="inferred from homology"/>
<feature type="disulfide bond" evidence="3">
    <location>
        <begin position="350"/>
        <end position="359"/>
    </location>
</feature>
<dbReference type="InterPro" id="IPR013785">
    <property type="entry name" value="Aldolase_TIM"/>
</dbReference>
<dbReference type="EC" id="3.2.1.35" evidence="4"/>
<dbReference type="InterPro" id="IPR000742">
    <property type="entry name" value="EGF"/>
</dbReference>
<evidence type="ECO:0000256" key="4">
    <source>
        <dbReference type="RuleBase" id="RU610713"/>
    </source>
</evidence>
<name>A0A915CPD8_9BILA</name>
<comment type="catalytic activity">
    <reaction evidence="4">
        <text>Random hydrolysis of (1-&gt;4)-linkages between N-acetyl-beta-D-glucosamine and D-glucuronate residues in hyaluronate.</text>
        <dbReference type="EC" id="3.2.1.35"/>
    </reaction>
</comment>
<feature type="chain" id="PRO_5037733492" description="Hyaluronidase" evidence="5">
    <location>
        <begin position="17"/>
        <end position="391"/>
    </location>
</feature>
<dbReference type="PROSITE" id="PS50026">
    <property type="entry name" value="EGF_3"/>
    <property type="match status" value="1"/>
</dbReference>
<dbReference type="PROSITE" id="PS00022">
    <property type="entry name" value="EGF_1"/>
    <property type="match status" value="1"/>
</dbReference>
<dbReference type="Gene3D" id="3.20.20.70">
    <property type="entry name" value="Aldolase class I"/>
    <property type="match status" value="1"/>
</dbReference>
<evidence type="ECO:0000313" key="7">
    <source>
        <dbReference type="Proteomes" id="UP000887574"/>
    </source>
</evidence>
<dbReference type="WBParaSite" id="jg11229">
    <property type="protein sequence ID" value="jg11229"/>
    <property type="gene ID" value="jg11229"/>
</dbReference>
<organism evidence="7 8">
    <name type="scientific">Ditylenchus dipsaci</name>
    <dbReference type="NCBI Taxonomy" id="166011"/>
    <lineage>
        <taxon>Eukaryota</taxon>
        <taxon>Metazoa</taxon>
        <taxon>Ecdysozoa</taxon>
        <taxon>Nematoda</taxon>
        <taxon>Chromadorea</taxon>
        <taxon>Rhabditida</taxon>
        <taxon>Tylenchina</taxon>
        <taxon>Tylenchomorpha</taxon>
        <taxon>Sphaerularioidea</taxon>
        <taxon>Anguinidae</taxon>
        <taxon>Anguininae</taxon>
        <taxon>Ditylenchus</taxon>
    </lineage>
</organism>
<comment type="similarity">
    <text evidence="1 4">Belongs to the glycosyl hydrolase 56 family.</text>
</comment>
<keyword evidence="7" id="KW-1185">Reference proteome</keyword>
<dbReference type="InterPro" id="IPR018155">
    <property type="entry name" value="Hyaluronidase"/>
</dbReference>
<evidence type="ECO:0000256" key="2">
    <source>
        <dbReference type="ARBA" id="ARBA00023157"/>
    </source>
</evidence>
<reference evidence="8" key="1">
    <citation type="submission" date="2022-11" db="UniProtKB">
        <authorList>
            <consortium name="WormBaseParasite"/>
        </authorList>
    </citation>
    <scope>IDENTIFICATION</scope>
</reference>
<keyword evidence="3" id="KW-0245">EGF-like domain</keyword>
<dbReference type="GO" id="GO:0004415">
    <property type="term" value="F:hyalurononglucosaminidase activity"/>
    <property type="evidence" value="ECO:0007669"/>
    <property type="project" value="UniProtKB-UniRule"/>
</dbReference>
<evidence type="ECO:0000256" key="5">
    <source>
        <dbReference type="SAM" id="SignalP"/>
    </source>
</evidence>
<keyword evidence="4" id="KW-0326">Glycosidase</keyword>
<dbReference type="InterPro" id="IPR017853">
    <property type="entry name" value="GH"/>
</dbReference>
<evidence type="ECO:0000259" key="6">
    <source>
        <dbReference type="PROSITE" id="PS50026"/>
    </source>
</evidence>
<comment type="caution">
    <text evidence="3">Lacks conserved residue(s) required for the propagation of feature annotation.</text>
</comment>
<feature type="signal peptide" evidence="5">
    <location>
        <begin position="1"/>
        <end position="16"/>
    </location>
</feature>
<dbReference type="Pfam" id="PF01630">
    <property type="entry name" value="Glyco_hydro_56"/>
    <property type="match status" value="2"/>
</dbReference>
<sequence>MAKAACLIGFFPTTTTQLILLLSLLLCQVYWNVPSGVCWNSPDKLDPAKFGIRTNNKQLFHGSQIVTFYEDQLDTDGKYSVKECVHGGLPQNADIHKHLEKVKKDIEKAIPDKKFSGPAVIDWEHWRPAYALNWGARTIYKRSSKDGEDLFNKAARKFVRETLLLAKKLREQEEWECAFKFEAYNLQLLWMYQHVNAFYPPIYLFELNERSEKEKRYVYARIVMTRWLQKKLAKLNTPIYLFSKIEYSPYELDAPFYNNHSLCNSLDYPADNAVKGVILWSSSANMTQRCGRISEYVDGVLGPKVQRIQARVAKCASKVCSNHGRCQLTQPKRDFGCGDEHYTEHYSCKCDTGYGGEYCQHGNNKKKHRAQVRIRVQRRYIREGITAYEND</sequence>
<keyword evidence="4" id="KW-0378">Hydrolase</keyword>
<dbReference type="PANTHER" id="PTHR11769">
    <property type="entry name" value="HYALURONIDASE"/>
    <property type="match status" value="1"/>
</dbReference>
<evidence type="ECO:0000313" key="8">
    <source>
        <dbReference type="WBParaSite" id="jg11229"/>
    </source>
</evidence>
<protein>
    <recommendedName>
        <fullName evidence="4">Hyaluronidase</fullName>
        <ecNumber evidence="4">3.2.1.35</ecNumber>
    </recommendedName>
</protein>
<dbReference type="PRINTS" id="PR00846">
    <property type="entry name" value="GLHYDRLASE56"/>
</dbReference>
<keyword evidence="2 3" id="KW-1015">Disulfide bond</keyword>
<feature type="domain" description="EGF-like" evidence="6">
    <location>
        <begin position="311"/>
        <end position="360"/>
    </location>
</feature>
<dbReference type="SUPFAM" id="SSF51445">
    <property type="entry name" value="(Trans)glycosidases"/>
    <property type="match status" value="1"/>
</dbReference>
<dbReference type="AlphaFoldDB" id="A0A915CPD8"/>
<dbReference type="GO" id="GO:0030214">
    <property type="term" value="P:hyaluronan catabolic process"/>
    <property type="evidence" value="ECO:0007669"/>
    <property type="project" value="TreeGrafter"/>
</dbReference>
<dbReference type="Proteomes" id="UP000887574">
    <property type="component" value="Unplaced"/>
</dbReference>
<keyword evidence="5" id="KW-0732">Signal</keyword>